<evidence type="ECO:0000259" key="2">
    <source>
        <dbReference type="Pfam" id="PF23493"/>
    </source>
</evidence>
<evidence type="ECO:0008006" key="6">
    <source>
        <dbReference type="Google" id="ProtNLM"/>
    </source>
</evidence>
<evidence type="ECO:0000256" key="1">
    <source>
        <dbReference type="SAM" id="Phobius"/>
    </source>
</evidence>
<dbReference type="Pfam" id="PF23493">
    <property type="entry name" value="CysS_C"/>
    <property type="match status" value="1"/>
</dbReference>
<evidence type="ECO:0000313" key="5">
    <source>
        <dbReference type="Proteomes" id="UP001597018"/>
    </source>
</evidence>
<organism evidence="4 5">
    <name type="scientific">Saccharopolyspora rosea</name>
    <dbReference type="NCBI Taxonomy" id="524884"/>
    <lineage>
        <taxon>Bacteria</taxon>
        <taxon>Bacillati</taxon>
        <taxon>Actinomycetota</taxon>
        <taxon>Actinomycetes</taxon>
        <taxon>Pseudonocardiales</taxon>
        <taxon>Pseudonocardiaceae</taxon>
        <taxon>Saccharopolyspora</taxon>
    </lineage>
</organism>
<feature type="domain" description="Cysteinyl-tRNA ligase anticodon binding" evidence="2">
    <location>
        <begin position="179"/>
        <end position="229"/>
    </location>
</feature>
<name>A0ABW3FSR4_9PSEU</name>
<keyword evidence="1" id="KW-1133">Transmembrane helix</keyword>
<dbReference type="InterPro" id="IPR056411">
    <property type="entry name" value="CysS_C"/>
</dbReference>
<dbReference type="InterPro" id="IPR057798">
    <property type="entry name" value="PH_YqeB"/>
</dbReference>
<comment type="caution">
    <text evidence="4">The sequence shown here is derived from an EMBL/GenBank/DDBJ whole genome shotgun (WGS) entry which is preliminary data.</text>
</comment>
<proteinExistence type="predicted"/>
<reference evidence="5" key="1">
    <citation type="journal article" date="2019" name="Int. J. Syst. Evol. Microbiol.">
        <title>The Global Catalogue of Microorganisms (GCM) 10K type strain sequencing project: providing services to taxonomists for standard genome sequencing and annotation.</title>
        <authorList>
            <consortium name="The Broad Institute Genomics Platform"/>
            <consortium name="The Broad Institute Genome Sequencing Center for Infectious Disease"/>
            <person name="Wu L."/>
            <person name="Ma J."/>
        </authorList>
    </citation>
    <scope>NUCLEOTIDE SEQUENCE [LARGE SCALE GENOMIC DNA]</scope>
    <source>
        <strain evidence="5">CCUG 56401</strain>
    </source>
</reference>
<protein>
    <recommendedName>
        <fullName evidence="6">DUF308 domain-containing protein</fullName>
    </recommendedName>
</protein>
<feature type="domain" description="YqeB PH" evidence="3">
    <location>
        <begin position="12"/>
        <end position="162"/>
    </location>
</feature>
<keyword evidence="1" id="KW-0472">Membrane</keyword>
<dbReference type="RefSeq" id="WP_263248814.1">
    <property type="nucleotide sequence ID" value="NZ_BAABLT010000004.1"/>
</dbReference>
<evidence type="ECO:0000313" key="4">
    <source>
        <dbReference type="EMBL" id="MFD0921175.1"/>
    </source>
</evidence>
<dbReference type="EMBL" id="JBHTIW010000011">
    <property type="protein sequence ID" value="MFD0921175.1"/>
    <property type="molecule type" value="Genomic_DNA"/>
</dbReference>
<gene>
    <name evidence="4" type="ORF">ACFQ16_15620</name>
</gene>
<keyword evidence="5" id="KW-1185">Reference proteome</keyword>
<sequence>MGADLPTHDTATRVVESAMVRRGMWFVDPLVGAVVVWLLRLVSTWVAGLPWAPFQGVFQLFASLGDPWGTVVALAIGAVIGLGFAGLRAQERLSVAVDGQRVELARGRAARHIERDDVAAVFREGGHLVLLDESGGELARQATDLPTVSLRKAFTAHGFPWRDGDPHAGRYREWREDDADLSPRQHALLAARARALRKHDRGKQAALLRDELLRHGVVVRDDGKRQRWRAGPHHD</sequence>
<feature type="transmembrane region" description="Helical" evidence="1">
    <location>
        <begin position="68"/>
        <end position="87"/>
    </location>
</feature>
<feature type="transmembrane region" description="Helical" evidence="1">
    <location>
        <begin position="25"/>
        <end position="48"/>
    </location>
</feature>
<keyword evidence="1" id="KW-0812">Transmembrane</keyword>
<dbReference type="Pfam" id="PF23494">
    <property type="entry name" value="bPH_10"/>
    <property type="match status" value="1"/>
</dbReference>
<evidence type="ECO:0000259" key="3">
    <source>
        <dbReference type="Pfam" id="PF23494"/>
    </source>
</evidence>
<dbReference type="Proteomes" id="UP001597018">
    <property type="component" value="Unassembled WGS sequence"/>
</dbReference>
<accession>A0ABW3FSR4</accession>